<reference evidence="1" key="1">
    <citation type="submission" date="2020-06" db="EMBL/GenBank/DDBJ databases">
        <authorList>
            <consortium name="Plant Systems Biology data submission"/>
        </authorList>
    </citation>
    <scope>NUCLEOTIDE SEQUENCE</scope>
    <source>
        <strain evidence="1">D6</strain>
    </source>
</reference>
<proteinExistence type="predicted"/>
<name>A0A9N8H8B0_9STRA</name>
<evidence type="ECO:0000313" key="1">
    <source>
        <dbReference type="EMBL" id="CAB9505508.1"/>
    </source>
</evidence>
<sequence length="194" mass="20761">MASASQTASFVGTMSAKKARFAATGSVVHTGTTFALQRPSCTRRLVRMPLVDVLSARETLIVPCQCACQASTVRSLCARMANALTRLITSRDLNASKTTIALSLVVDLDTSVPRSLAKEVSVLRMNLFLALKTPSCARTDPLSQEQVLIAALLSALNCILSVGNSKIVHKFAAGWEPLAALNITVTWREAFVLI</sequence>
<dbReference type="Proteomes" id="UP001153069">
    <property type="component" value="Unassembled WGS sequence"/>
</dbReference>
<dbReference type="AlphaFoldDB" id="A0A9N8H8B0"/>
<accession>A0A9N8H8B0</accession>
<protein>
    <submittedName>
        <fullName evidence="1">Uncharacterized protein</fullName>
    </submittedName>
</protein>
<gene>
    <name evidence="1" type="ORF">SEMRO_233_G094260.1</name>
</gene>
<keyword evidence="2" id="KW-1185">Reference proteome</keyword>
<organism evidence="1 2">
    <name type="scientific">Seminavis robusta</name>
    <dbReference type="NCBI Taxonomy" id="568900"/>
    <lineage>
        <taxon>Eukaryota</taxon>
        <taxon>Sar</taxon>
        <taxon>Stramenopiles</taxon>
        <taxon>Ochrophyta</taxon>
        <taxon>Bacillariophyta</taxon>
        <taxon>Bacillariophyceae</taxon>
        <taxon>Bacillariophycidae</taxon>
        <taxon>Naviculales</taxon>
        <taxon>Naviculaceae</taxon>
        <taxon>Seminavis</taxon>
    </lineage>
</organism>
<comment type="caution">
    <text evidence="1">The sequence shown here is derived from an EMBL/GenBank/DDBJ whole genome shotgun (WGS) entry which is preliminary data.</text>
</comment>
<dbReference type="EMBL" id="CAICTM010000232">
    <property type="protein sequence ID" value="CAB9505508.1"/>
    <property type="molecule type" value="Genomic_DNA"/>
</dbReference>
<evidence type="ECO:0000313" key="2">
    <source>
        <dbReference type="Proteomes" id="UP001153069"/>
    </source>
</evidence>